<name>A0ABQ5ZI05_9HYPH</name>
<organism evidence="2 3">
    <name type="scientific">Shinella yambaruensis</name>
    <dbReference type="NCBI Taxonomy" id="415996"/>
    <lineage>
        <taxon>Bacteria</taxon>
        <taxon>Pseudomonadati</taxon>
        <taxon>Pseudomonadota</taxon>
        <taxon>Alphaproteobacteria</taxon>
        <taxon>Hyphomicrobiales</taxon>
        <taxon>Rhizobiaceae</taxon>
        <taxon>Shinella</taxon>
    </lineage>
</organism>
<evidence type="ECO:0000313" key="3">
    <source>
        <dbReference type="Proteomes" id="UP001156702"/>
    </source>
</evidence>
<sequence>MFVSRHVEEWEYRMRVLVVENDKVTLLGQIGVALDEAGAEIDLCRPHAGDTIPADDAAHDAIVVMGGPQNARDDERHGYLPALAALMRRFGDADKSVLGVCLGSQLLARAYGAENLIGAAPEFGWCTVALTKDGAGDPVLSAAAGAFPIFQWHSDTFTLPDKAVRLATNGAAENQAFRIGRATYGTQFHFEASRAVVDGWAETFPQLIETLQPGWLARRAALADENGPRADATGLAIARAWVATIAAAATRRVA</sequence>
<protein>
    <submittedName>
        <fullName evidence="2">GMP synthase</fullName>
    </submittedName>
</protein>
<evidence type="ECO:0000259" key="1">
    <source>
        <dbReference type="Pfam" id="PF00117"/>
    </source>
</evidence>
<accession>A0ABQ5ZI05</accession>
<feature type="domain" description="Glutamine amidotransferase" evidence="1">
    <location>
        <begin position="33"/>
        <end position="193"/>
    </location>
</feature>
<dbReference type="SUPFAM" id="SSF52317">
    <property type="entry name" value="Class I glutamine amidotransferase-like"/>
    <property type="match status" value="1"/>
</dbReference>
<dbReference type="PROSITE" id="PS51273">
    <property type="entry name" value="GATASE_TYPE_1"/>
    <property type="match status" value="1"/>
</dbReference>
<dbReference type="Gene3D" id="3.40.50.880">
    <property type="match status" value="1"/>
</dbReference>
<dbReference type="InterPro" id="IPR017926">
    <property type="entry name" value="GATASE"/>
</dbReference>
<dbReference type="EMBL" id="BSOP01000019">
    <property type="protein sequence ID" value="GLR51681.1"/>
    <property type="molecule type" value="Genomic_DNA"/>
</dbReference>
<dbReference type="Pfam" id="PF00117">
    <property type="entry name" value="GATase"/>
    <property type="match status" value="1"/>
</dbReference>
<proteinExistence type="predicted"/>
<dbReference type="Proteomes" id="UP001156702">
    <property type="component" value="Unassembled WGS sequence"/>
</dbReference>
<dbReference type="InterPro" id="IPR044992">
    <property type="entry name" value="ChyE-like"/>
</dbReference>
<reference evidence="3" key="1">
    <citation type="journal article" date="2019" name="Int. J. Syst. Evol. Microbiol.">
        <title>The Global Catalogue of Microorganisms (GCM) 10K type strain sequencing project: providing services to taxonomists for standard genome sequencing and annotation.</title>
        <authorList>
            <consortium name="The Broad Institute Genomics Platform"/>
            <consortium name="The Broad Institute Genome Sequencing Center for Infectious Disease"/>
            <person name="Wu L."/>
            <person name="Ma J."/>
        </authorList>
    </citation>
    <scope>NUCLEOTIDE SEQUENCE [LARGE SCALE GENOMIC DNA]</scope>
    <source>
        <strain evidence="3">NBRC 102122</strain>
    </source>
</reference>
<dbReference type="PANTHER" id="PTHR42695:SF5">
    <property type="entry name" value="GLUTAMINE AMIDOTRANSFERASE YLR126C-RELATED"/>
    <property type="match status" value="1"/>
</dbReference>
<keyword evidence="3" id="KW-1185">Reference proteome</keyword>
<dbReference type="InterPro" id="IPR029062">
    <property type="entry name" value="Class_I_gatase-like"/>
</dbReference>
<dbReference type="PANTHER" id="PTHR42695">
    <property type="entry name" value="GLUTAMINE AMIDOTRANSFERASE YLR126C-RELATED"/>
    <property type="match status" value="1"/>
</dbReference>
<dbReference type="CDD" id="cd01741">
    <property type="entry name" value="GATase1_1"/>
    <property type="match status" value="1"/>
</dbReference>
<gene>
    <name evidence="2" type="ORF">GCM10007923_28900</name>
</gene>
<evidence type="ECO:0000313" key="2">
    <source>
        <dbReference type="EMBL" id="GLR51681.1"/>
    </source>
</evidence>
<comment type="caution">
    <text evidence="2">The sequence shown here is derived from an EMBL/GenBank/DDBJ whole genome shotgun (WGS) entry which is preliminary data.</text>
</comment>